<keyword evidence="4" id="KW-1185">Reference proteome</keyword>
<dbReference type="SUPFAM" id="SSF82771">
    <property type="entry name" value="GIY-YIG endonuclease"/>
    <property type="match status" value="1"/>
</dbReference>
<dbReference type="EMBL" id="BRXS01000006">
    <property type="protein sequence ID" value="GLC27698.1"/>
    <property type="molecule type" value="Genomic_DNA"/>
</dbReference>
<dbReference type="Proteomes" id="UP001161325">
    <property type="component" value="Unassembled WGS sequence"/>
</dbReference>
<dbReference type="InterPro" id="IPR050190">
    <property type="entry name" value="UPF0213_domain"/>
</dbReference>
<reference evidence="3" key="1">
    <citation type="submission" date="2022-08" db="EMBL/GenBank/DDBJ databases">
        <title>Draft genome sequencing of Roseisolibacter agri AW1220.</title>
        <authorList>
            <person name="Tobiishi Y."/>
            <person name="Tonouchi A."/>
        </authorList>
    </citation>
    <scope>NUCLEOTIDE SEQUENCE</scope>
    <source>
        <strain evidence="3">AW1220</strain>
    </source>
</reference>
<feature type="domain" description="GIY-YIG" evidence="2">
    <location>
        <begin position="1"/>
        <end position="77"/>
    </location>
</feature>
<dbReference type="PANTHER" id="PTHR34477">
    <property type="entry name" value="UPF0213 PROTEIN YHBQ"/>
    <property type="match status" value="1"/>
</dbReference>
<dbReference type="CDD" id="cd10448">
    <property type="entry name" value="GIY-YIG_unchar_3"/>
    <property type="match status" value="1"/>
</dbReference>
<sequence>MPYYVYILASHSRALYTGVTNDLRRRVWQHRVGFYESHTKRYRINRLVHFETTDSARAAIAREKQIKAWTREKRMALVEQWNAGWLDLSAGWYGPP</sequence>
<gene>
    <name evidence="3" type="ORF">rosag_42110</name>
</gene>
<protein>
    <submittedName>
        <fullName evidence="3">Nuclease</fullName>
    </submittedName>
</protein>
<evidence type="ECO:0000313" key="4">
    <source>
        <dbReference type="Proteomes" id="UP001161325"/>
    </source>
</evidence>
<accession>A0AA37QKY5</accession>
<evidence type="ECO:0000313" key="3">
    <source>
        <dbReference type="EMBL" id="GLC27698.1"/>
    </source>
</evidence>
<proteinExistence type="inferred from homology"/>
<dbReference type="RefSeq" id="WP_284352132.1">
    <property type="nucleotide sequence ID" value="NZ_BRXS01000006.1"/>
</dbReference>
<name>A0AA37QKY5_9BACT</name>
<dbReference type="Pfam" id="PF01541">
    <property type="entry name" value="GIY-YIG"/>
    <property type="match status" value="1"/>
</dbReference>
<comment type="caution">
    <text evidence="3">The sequence shown here is derived from an EMBL/GenBank/DDBJ whole genome shotgun (WGS) entry which is preliminary data.</text>
</comment>
<organism evidence="3 4">
    <name type="scientific">Roseisolibacter agri</name>
    <dbReference type="NCBI Taxonomy" id="2014610"/>
    <lineage>
        <taxon>Bacteria</taxon>
        <taxon>Pseudomonadati</taxon>
        <taxon>Gemmatimonadota</taxon>
        <taxon>Gemmatimonadia</taxon>
        <taxon>Gemmatimonadales</taxon>
        <taxon>Gemmatimonadaceae</taxon>
        <taxon>Roseisolibacter</taxon>
    </lineage>
</organism>
<dbReference type="PROSITE" id="PS50164">
    <property type="entry name" value="GIY_YIG"/>
    <property type="match status" value="1"/>
</dbReference>
<dbReference type="PANTHER" id="PTHR34477:SF5">
    <property type="entry name" value="BSL5627 PROTEIN"/>
    <property type="match status" value="1"/>
</dbReference>
<comment type="similarity">
    <text evidence="1">Belongs to the UPF0213 family.</text>
</comment>
<dbReference type="AlphaFoldDB" id="A0AA37QKY5"/>
<dbReference type="InterPro" id="IPR000305">
    <property type="entry name" value="GIY-YIG_endonuc"/>
</dbReference>
<dbReference type="InterPro" id="IPR035901">
    <property type="entry name" value="GIY-YIG_endonuc_sf"/>
</dbReference>
<evidence type="ECO:0000256" key="1">
    <source>
        <dbReference type="ARBA" id="ARBA00007435"/>
    </source>
</evidence>
<evidence type="ECO:0000259" key="2">
    <source>
        <dbReference type="PROSITE" id="PS50164"/>
    </source>
</evidence>
<dbReference type="Gene3D" id="3.40.1440.10">
    <property type="entry name" value="GIY-YIG endonuclease"/>
    <property type="match status" value="1"/>
</dbReference>